<dbReference type="SUPFAM" id="SSF52799">
    <property type="entry name" value="(Phosphotyrosine protein) phosphatases II"/>
    <property type="match status" value="1"/>
</dbReference>
<feature type="domain" description="Tyrosine-protein phosphatase" evidence="1">
    <location>
        <begin position="145"/>
        <end position="288"/>
    </location>
</feature>
<dbReference type="GO" id="GO:0062030">
    <property type="term" value="P:negative regulation of stress granule assembly"/>
    <property type="evidence" value="ECO:0007669"/>
    <property type="project" value="TreeGrafter"/>
</dbReference>
<dbReference type="OrthoDB" id="10252009at2759"/>
<feature type="domain" description="Rhodanese" evidence="2">
    <location>
        <begin position="31"/>
        <end position="128"/>
    </location>
</feature>
<protein>
    <recommendedName>
        <fullName evidence="5">Serine/threonine/tyrosine-interacting-like protein 1</fullName>
    </recommendedName>
</protein>
<dbReference type="InterPro" id="IPR029021">
    <property type="entry name" value="Prot-tyrosine_phosphatase-like"/>
</dbReference>
<accession>A0A8T3E7A4</accession>
<organism evidence="3 4">
    <name type="scientific">Albula goreensis</name>
    <dbReference type="NCBI Taxonomy" id="1534307"/>
    <lineage>
        <taxon>Eukaryota</taxon>
        <taxon>Metazoa</taxon>
        <taxon>Chordata</taxon>
        <taxon>Craniata</taxon>
        <taxon>Vertebrata</taxon>
        <taxon>Euteleostomi</taxon>
        <taxon>Actinopterygii</taxon>
        <taxon>Neopterygii</taxon>
        <taxon>Teleostei</taxon>
        <taxon>Albuliformes</taxon>
        <taxon>Albulidae</taxon>
        <taxon>Albula</taxon>
    </lineage>
</organism>
<dbReference type="Pfam" id="PF00782">
    <property type="entry name" value="DSPc"/>
    <property type="match status" value="1"/>
</dbReference>
<evidence type="ECO:0008006" key="5">
    <source>
        <dbReference type="Google" id="ProtNLM"/>
    </source>
</evidence>
<dbReference type="SUPFAM" id="SSF52821">
    <property type="entry name" value="Rhodanese/Cell cycle control phosphatase"/>
    <property type="match status" value="1"/>
</dbReference>
<dbReference type="PANTHER" id="PTHR46659">
    <property type="entry name" value="SERINE/THREONINE/TYROSINE-INTERACTING-LIKE PROTEIN 1"/>
    <property type="match status" value="1"/>
</dbReference>
<dbReference type="GO" id="GO:0019903">
    <property type="term" value="F:protein phosphatase binding"/>
    <property type="evidence" value="ECO:0007669"/>
    <property type="project" value="TreeGrafter"/>
</dbReference>
<dbReference type="SMART" id="SM00450">
    <property type="entry name" value="RHOD"/>
    <property type="match status" value="1"/>
</dbReference>
<dbReference type="InterPro" id="IPR020422">
    <property type="entry name" value="TYR_PHOSPHATASE_DUAL_dom"/>
</dbReference>
<sequence length="299" mass="33832">MCFTMAGVVLCNCSELYNILNQYIRVSRLSESNFLCLIDARTKDEYNESHVITARRAKWDCIGRFIPDADVETESLRYIVVYDSNSSSLQGSGPAIECAGVVAKTSRHPVHILNGGYERFSAVYPFLRTQKILYTLQELESLHPYPVEILLGQLYMGDYKQATSPHILKDLKLKALVNISENTSHIFENSSCTILNIPVADYVEADLFGFLERTCEFINTHLSAGSAVLIFSKHGKSRCSAVTIAFLLHHLKFTLMEAWAHVLKCKTNMRPNRGFVQQLSDWELHTLGKRVTDIAEPLY</sequence>
<reference evidence="3" key="1">
    <citation type="submission" date="2021-01" db="EMBL/GenBank/DDBJ databases">
        <authorList>
            <person name="Zahm M."/>
            <person name="Roques C."/>
            <person name="Cabau C."/>
            <person name="Klopp C."/>
            <person name="Donnadieu C."/>
            <person name="Jouanno E."/>
            <person name="Lampietro C."/>
            <person name="Louis A."/>
            <person name="Herpin A."/>
            <person name="Echchiki A."/>
            <person name="Berthelot C."/>
            <person name="Parey E."/>
            <person name="Roest-Crollius H."/>
            <person name="Braasch I."/>
            <person name="Postlethwait J."/>
            <person name="Bobe J."/>
            <person name="Montfort J."/>
            <person name="Bouchez O."/>
            <person name="Begum T."/>
            <person name="Mejri S."/>
            <person name="Adams A."/>
            <person name="Chen W.-J."/>
            <person name="Guiguen Y."/>
        </authorList>
    </citation>
    <scope>NUCLEOTIDE SEQUENCE</scope>
    <source>
        <tissue evidence="3">Blood</tissue>
    </source>
</reference>
<dbReference type="CDD" id="cd14517">
    <property type="entry name" value="DSP_STYXL1"/>
    <property type="match status" value="1"/>
</dbReference>
<dbReference type="FunFam" id="3.90.190.10:FF:000082">
    <property type="entry name" value="Serine/threonine/tyrosine-interacting-like protein 1"/>
    <property type="match status" value="1"/>
</dbReference>
<dbReference type="GO" id="GO:0005739">
    <property type="term" value="C:mitochondrion"/>
    <property type="evidence" value="ECO:0007669"/>
    <property type="project" value="TreeGrafter"/>
</dbReference>
<dbReference type="Gene3D" id="3.40.250.10">
    <property type="entry name" value="Rhodanese-like domain"/>
    <property type="match status" value="1"/>
</dbReference>
<name>A0A8T3E7A4_9TELE</name>
<dbReference type="InterPro" id="IPR053272">
    <property type="entry name" value="STY_interacting-like"/>
</dbReference>
<proteinExistence type="predicted"/>
<gene>
    <name evidence="3" type="ORF">AGOR_G00028210</name>
</gene>
<dbReference type="EMBL" id="JAERUA010000002">
    <property type="protein sequence ID" value="KAI1903537.1"/>
    <property type="molecule type" value="Genomic_DNA"/>
</dbReference>
<dbReference type="Gene3D" id="3.90.190.10">
    <property type="entry name" value="Protein tyrosine phosphatase superfamily"/>
    <property type="match status" value="1"/>
</dbReference>
<dbReference type="GO" id="GO:0001691">
    <property type="term" value="F:pseudophosphatase activity"/>
    <property type="evidence" value="ECO:0007669"/>
    <property type="project" value="TreeGrafter"/>
</dbReference>
<dbReference type="InterPro" id="IPR001763">
    <property type="entry name" value="Rhodanese-like_dom"/>
</dbReference>
<dbReference type="GO" id="GO:0004864">
    <property type="term" value="F:protein phosphatase inhibitor activity"/>
    <property type="evidence" value="ECO:0007669"/>
    <property type="project" value="TreeGrafter"/>
</dbReference>
<dbReference type="Pfam" id="PF00581">
    <property type="entry name" value="Rhodanese"/>
    <property type="match status" value="1"/>
</dbReference>
<evidence type="ECO:0000313" key="4">
    <source>
        <dbReference type="Proteomes" id="UP000829720"/>
    </source>
</evidence>
<comment type="caution">
    <text evidence="3">The sequence shown here is derived from an EMBL/GenBank/DDBJ whole genome shotgun (WGS) entry which is preliminary data.</text>
</comment>
<dbReference type="PROSITE" id="PS50206">
    <property type="entry name" value="RHODANESE_3"/>
    <property type="match status" value="1"/>
</dbReference>
<dbReference type="InterPro" id="IPR000340">
    <property type="entry name" value="Dual-sp_phosphatase_cat-dom"/>
</dbReference>
<dbReference type="PROSITE" id="PS50054">
    <property type="entry name" value="TYR_PHOSPHATASE_DUAL"/>
    <property type="match status" value="1"/>
</dbReference>
<evidence type="ECO:0000259" key="1">
    <source>
        <dbReference type="PROSITE" id="PS50054"/>
    </source>
</evidence>
<dbReference type="AlphaFoldDB" id="A0A8T3E7A4"/>
<evidence type="ECO:0000313" key="3">
    <source>
        <dbReference type="EMBL" id="KAI1903537.1"/>
    </source>
</evidence>
<keyword evidence="4" id="KW-1185">Reference proteome</keyword>
<dbReference type="PANTHER" id="PTHR46659:SF1">
    <property type="entry name" value="SERINE_THREONINE_TYROSINE-INTERACTING-LIKE PROTEIN 1"/>
    <property type="match status" value="1"/>
</dbReference>
<dbReference type="Proteomes" id="UP000829720">
    <property type="component" value="Unassembled WGS sequence"/>
</dbReference>
<dbReference type="GO" id="GO:2001244">
    <property type="term" value="P:positive regulation of intrinsic apoptotic signaling pathway"/>
    <property type="evidence" value="ECO:0007669"/>
    <property type="project" value="TreeGrafter"/>
</dbReference>
<evidence type="ECO:0000259" key="2">
    <source>
        <dbReference type="PROSITE" id="PS50206"/>
    </source>
</evidence>
<dbReference type="InterPro" id="IPR036873">
    <property type="entry name" value="Rhodanese-like_dom_sf"/>
</dbReference>
<dbReference type="SMART" id="SM00195">
    <property type="entry name" value="DSPc"/>
    <property type="match status" value="1"/>
</dbReference>